<organism evidence="2 3">
    <name type="scientific">Riccia sorocarpa</name>
    <dbReference type="NCBI Taxonomy" id="122646"/>
    <lineage>
        <taxon>Eukaryota</taxon>
        <taxon>Viridiplantae</taxon>
        <taxon>Streptophyta</taxon>
        <taxon>Embryophyta</taxon>
        <taxon>Marchantiophyta</taxon>
        <taxon>Marchantiopsida</taxon>
        <taxon>Marchantiidae</taxon>
        <taxon>Marchantiales</taxon>
        <taxon>Ricciaceae</taxon>
        <taxon>Riccia</taxon>
    </lineage>
</organism>
<comment type="caution">
    <text evidence="2">The sequence shown here is derived from an EMBL/GenBank/DDBJ whole genome shotgun (WGS) entry which is preliminary data.</text>
</comment>
<dbReference type="AlphaFoldDB" id="A0ABD3IDK4"/>
<feature type="region of interest" description="Disordered" evidence="1">
    <location>
        <begin position="1"/>
        <end position="75"/>
    </location>
</feature>
<protein>
    <submittedName>
        <fullName evidence="2">Uncharacterized protein</fullName>
    </submittedName>
</protein>
<gene>
    <name evidence="2" type="ORF">R1sor_018368</name>
</gene>
<accession>A0ABD3IDK4</accession>
<dbReference type="PANTHER" id="PTHR33153">
    <property type="entry name" value="MYND-TYPE DOMAIN-CONTAINING PROTEIN"/>
    <property type="match status" value="1"/>
</dbReference>
<proteinExistence type="predicted"/>
<name>A0ABD3IDK4_9MARC</name>
<evidence type="ECO:0000313" key="3">
    <source>
        <dbReference type="Proteomes" id="UP001633002"/>
    </source>
</evidence>
<keyword evidence="3" id="KW-1185">Reference proteome</keyword>
<dbReference type="EMBL" id="JBJQOH010000001">
    <property type="protein sequence ID" value="KAL3700346.1"/>
    <property type="molecule type" value="Genomic_DNA"/>
</dbReference>
<dbReference type="Proteomes" id="UP001633002">
    <property type="component" value="Unassembled WGS sequence"/>
</dbReference>
<sequence>MHCMDDMAANSFEKKRSGGRSDSLGGGSMRLMPDFLAPHVPSARRPPQEAPQDVGEDAGPFLQDPPCTSGNALSGDVGTETTYLFKEVFREPKPPRKYKARDGRYHLPNNFTKKEVYDHYTMDMLQVHQCLRYSSFKRYWLKYYPLVTIPTTNTFSVCDFCELYKSKRTKVIIRIEKVEALQLHRKQHVEVRVATGRRRWKALDTPKDCAYIHIDGMDQNKTALPHFAKQLKSLDGAALVGVHLVGAMIFHGKLMTHLTSLSLYCTRSF</sequence>
<dbReference type="PANTHER" id="PTHR33153:SF3">
    <property type="entry name" value="TRAFFICKING PROTEIN PARTICLE COMPLEX SUBUNIT 11 DOMAIN-CONTAINING PROTEIN"/>
    <property type="match status" value="1"/>
</dbReference>
<reference evidence="2 3" key="1">
    <citation type="submission" date="2024-09" db="EMBL/GenBank/DDBJ databases">
        <title>Chromosome-scale assembly of Riccia sorocarpa.</title>
        <authorList>
            <person name="Paukszto L."/>
        </authorList>
    </citation>
    <scope>NUCLEOTIDE SEQUENCE [LARGE SCALE GENOMIC DNA]</scope>
    <source>
        <strain evidence="2">LP-2024</strain>
        <tissue evidence="2">Aerial parts of the thallus</tissue>
    </source>
</reference>
<evidence type="ECO:0000256" key="1">
    <source>
        <dbReference type="SAM" id="MobiDB-lite"/>
    </source>
</evidence>
<evidence type="ECO:0000313" key="2">
    <source>
        <dbReference type="EMBL" id="KAL3700346.1"/>
    </source>
</evidence>